<feature type="domain" description="Glyoxal oxidase N-terminal" evidence="2">
    <location>
        <begin position="174"/>
        <end position="550"/>
    </location>
</feature>
<dbReference type="PANTHER" id="PTHR32208">
    <property type="entry name" value="SECRETED PROTEIN-RELATED"/>
    <property type="match status" value="1"/>
</dbReference>
<dbReference type="Pfam" id="PF07250">
    <property type="entry name" value="Glyoxal_oxid_N"/>
    <property type="match status" value="1"/>
</dbReference>
<dbReference type="SUPFAM" id="SSF50965">
    <property type="entry name" value="Galactose oxidase, central domain"/>
    <property type="match status" value="1"/>
</dbReference>
<gene>
    <name evidence="3" type="ORF">PSTG_07730</name>
</gene>
<evidence type="ECO:0000313" key="4">
    <source>
        <dbReference type="Proteomes" id="UP000054564"/>
    </source>
</evidence>
<dbReference type="AlphaFoldDB" id="A0A0L0VJB9"/>
<dbReference type="InterPro" id="IPR037293">
    <property type="entry name" value="Gal_Oxidase_central_sf"/>
</dbReference>
<dbReference type="EMBL" id="AJIL01000050">
    <property type="protein sequence ID" value="KNE99079.1"/>
    <property type="molecule type" value="Genomic_DNA"/>
</dbReference>
<keyword evidence="4" id="KW-1185">Reference proteome</keyword>
<sequence>MLPISHSSRLVLLFLLAVSISFVWRRFERLPEVHDINPSTGPSHSSVKTARFFKAKYSSSRDGRVDISAKDSQGDMSTFALRTLLSINTTSFKLDPATHPTLDIRPNSKSQVHDQAVHKTVRRKRENSSTANWSLLQRGNTGVSAQQITVVGEKFALIIDKVEHNSLKINGRPAWAALYNLETDEVMPLSLKSNSFCAGGSFLSNGTLLNIGGNAPEFQKQEFGDTNGLQSIRFYTPCDDGKCAINEYANIKLTTARWYPTSTRLPDGSVMIVGGSTEGAFRNSAKINNPTIEYYPPKKFQANAKSPVFSPFLNRTLVTNLFPIVIALPIPDMVFMAANNAAMLYNWKTNTETPLPSFPNGVRVTYPFTGSGVLLPLSPRNNYTPEVLVCGGTDLDDRLPATSLRVSDPASSQCARMVLTDTGIKDGWKIEQMPSPRIMPDLIMMPDGRVLIVNGAKTGVAGYGNLVDRVGGSNADNPNFTPVLYDPDAPAGHRFTTEGMPTSRIPRLYHSVAALVPSGKIIIAGSNPNKDFSTNTYPTEYRVEWLSPPYLTDPSRPVISEIPRIANYKERITVKLGNSALNLSTQGVKLQAVLLDHGHPFRTHGLTSGKAEYHGGIAKECATSSHSPFTGNLPTWTCMAIHSGEWYSEHWKKNHDRLREAHRLNIDLLDPCKRNPSSTLFLENEIVHNSNENSLGMQIALDKLDFEGRVRLKNGSVGMGVKERGHPKGQGELSDNKIYSLGGKNNIKYVKTKRSGRRAVAEIKLTRPKGGLFVAIAVNGVESINIDERTRAKKASQDSAARWVTALIATAHWGGATIAVAISAGEKFQVERSVLIAAAGLTESTG</sequence>
<dbReference type="STRING" id="1165861.A0A0L0VJB9"/>
<evidence type="ECO:0000259" key="2">
    <source>
        <dbReference type="Pfam" id="PF07250"/>
    </source>
</evidence>
<evidence type="ECO:0000313" key="3">
    <source>
        <dbReference type="EMBL" id="KNE99079.1"/>
    </source>
</evidence>
<organism evidence="3 4">
    <name type="scientific">Puccinia striiformis f. sp. tritici PST-78</name>
    <dbReference type="NCBI Taxonomy" id="1165861"/>
    <lineage>
        <taxon>Eukaryota</taxon>
        <taxon>Fungi</taxon>
        <taxon>Dikarya</taxon>
        <taxon>Basidiomycota</taxon>
        <taxon>Pucciniomycotina</taxon>
        <taxon>Pucciniomycetes</taxon>
        <taxon>Pucciniales</taxon>
        <taxon>Pucciniaceae</taxon>
        <taxon>Puccinia</taxon>
    </lineage>
</organism>
<dbReference type="Proteomes" id="UP000054564">
    <property type="component" value="Unassembled WGS sequence"/>
</dbReference>
<evidence type="ECO:0000256" key="1">
    <source>
        <dbReference type="SAM" id="SignalP"/>
    </source>
</evidence>
<feature type="chain" id="PRO_5005550230" description="Glyoxal oxidase N-terminal domain-containing protein" evidence="1">
    <location>
        <begin position="26"/>
        <end position="846"/>
    </location>
</feature>
<keyword evidence="1" id="KW-0732">Signal</keyword>
<comment type="caution">
    <text evidence="3">The sequence shown here is derived from an EMBL/GenBank/DDBJ whole genome shotgun (WGS) entry which is preliminary data.</text>
</comment>
<name>A0A0L0VJB9_9BASI</name>
<proteinExistence type="predicted"/>
<dbReference type="InterPro" id="IPR011043">
    <property type="entry name" value="Gal_Oxase/kelch_b-propeller"/>
</dbReference>
<accession>A0A0L0VJB9</accession>
<dbReference type="Gene3D" id="2.130.10.80">
    <property type="entry name" value="Galactose oxidase/kelch, beta-propeller"/>
    <property type="match status" value="1"/>
</dbReference>
<dbReference type="InterPro" id="IPR009880">
    <property type="entry name" value="Glyoxal_oxidase_N"/>
</dbReference>
<protein>
    <recommendedName>
        <fullName evidence="2">Glyoxal oxidase N-terminal domain-containing protein</fullName>
    </recommendedName>
</protein>
<feature type="signal peptide" evidence="1">
    <location>
        <begin position="1"/>
        <end position="25"/>
    </location>
</feature>
<reference evidence="4" key="1">
    <citation type="submission" date="2014-03" db="EMBL/GenBank/DDBJ databases">
        <title>The Genome Sequence of Puccinia striiformis f. sp. tritici PST-78.</title>
        <authorList>
            <consortium name="The Broad Institute Genome Sequencing Platform"/>
            <person name="Cuomo C."/>
            <person name="Hulbert S."/>
            <person name="Chen X."/>
            <person name="Walker B."/>
            <person name="Young S.K."/>
            <person name="Zeng Q."/>
            <person name="Gargeya S."/>
            <person name="Fitzgerald M."/>
            <person name="Haas B."/>
            <person name="Abouelleil A."/>
            <person name="Alvarado L."/>
            <person name="Arachchi H.M."/>
            <person name="Berlin A.M."/>
            <person name="Chapman S.B."/>
            <person name="Goldberg J."/>
            <person name="Griggs A."/>
            <person name="Gujja S."/>
            <person name="Hansen M."/>
            <person name="Howarth C."/>
            <person name="Imamovic A."/>
            <person name="Larimer J."/>
            <person name="McCowan C."/>
            <person name="Montmayeur A."/>
            <person name="Murphy C."/>
            <person name="Neiman D."/>
            <person name="Pearson M."/>
            <person name="Priest M."/>
            <person name="Roberts A."/>
            <person name="Saif S."/>
            <person name="Shea T."/>
            <person name="Sisk P."/>
            <person name="Sykes S."/>
            <person name="Wortman J."/>
            <person name="Nusbaum C."/>
            <person name="Birren B."/>
        </authorList>
    </citation>
    <scope>NUCLEOTIDE SEQUENCE [LARGE SCALE GENOMIC DNA]</scope>
    <source>
        <strain evidence="4">race PST-78</strain>
    </source>
</reference>
<dbReference type="PANTHER" id="PTHR32208:SF96">
    <property type="entry name" value="GLYOXAL OXIDASE"/>
    <property type="match status" value="1"/>
</dbReference>